<comment type="caution">
    <text evidence="2">The sequence shown here is derived from an EMBL/GenBank/DDBJ whole genome shotgun (WGS) entry which is preliminary data.</text>
</comment>
<evidence type="ECO:0000313" key="3">
    <source>
        <dbReference type="Proteomes" id="UP000054721"/>
    </source>
</evidence>
<evidence type="ECO:0000313" key="2">
    <source>
        <dbReference type="EMBL" id="KRZ61726.1"/>
    </source>
</evidence>
<dbReference type="Proteomes" id="UP000054721">
    <property type="component" value="Unassembled WGS sequence"/>
</dbReference>
<feature type="compositionally biased region" description="Polar residues" evidence="1">
    <location>
        <begin position="20"/>
        <end position="30"/>
    </location>
</feature>
<organism evidence="2 3">
    <name type="scientific">Trichinella nativa</name>
    <dbReference type="NCBI Taxonomy" id="6335"/>
    <lineage>
        <taxon>Eukaryota</taxon>
        <taxon>Metazoa</taxon>
        <taxon>Ecdysozoa</taxon>
        <taxon>Nematoda</taxon>
        <taxon>Enoplea</taxon>
        <taxon>Dorylaimia</taxon>
        <taxon>Trichinellida</taxon>
        <taxon>Trichinellidae</taxon>
        <taxon>Trichinella</taxon>
    </lineage>
</organism>
<name>A0A0V1LRK3_9BILA</name>
<proteinExistence type="predicted"/>
<accession>A0A0V1LRK3</accession>
<feature type="compositionally biased region" description="Basic and acidic residues" evidence="1">
    <location>
        <begin position="1"/>
        <end position="19"/>
    </location>
</feature>
<sequence length="59" mass="6728">MQNEKMKTSAEKTATEDKNSPMNTEQQDAITPSLLRENRPNNLLFCEHGLSPRLNLDLL</sequence>
<dbReference type="OrthoDB" id="10334184at2759"/>
<gene>
    <name evidence="2" type="ORF">T02_4415</name>
</gene>
<keyword evidence="3" id="KW-1185">Reference proteome</keyword>
<dbReference type="AlphaFoldDB" id="A0A0V1LRK3"/>
<evidence type="ECO:0000256" key="1">
    <source>
        <dbReference type="SAM" id="MobiDB-lite"/>
    </source>
</evidence>
<protein>
    <submittedName>
        <fullName evidence="2">Uncharacterized protein</fullName>
    </submittedName>
</protein>
<feature type="region of interest" description="Disordered" evidence="1">
    <location>
        <begin position="1"/>
        <end position="35"/>
    </location>
</feature>
<dbReference type="EMBL" id="JYDW01000015">
    <property type="protein sequence ID" value="KRZ61726.1"/>
    <property type="molecule type" value="Genomic_DNA"/>
</dbReference>
<reference evidence="2 3" key="1">
    <citation type="submission" date="2015-05" db="EMBL/GenBank/DDBJ databases">
        <title>Evolution of Trichinella species and genotypes.</title>
        <authorList>
            <person name="Korhonen P.K."/>
            <person name="Edoardo P."/>
            <person name="Giuseppe L.R."/>
            <person name="Gasser R.B."/>
        </authorList>
    </citation>
    <scope>NUCLEOTIDE SEQUENCE [LARGE SCALE GENOMIC DNA]</scope>
    <source>
        <strain evidence="2">ISS10</strain>
    </source>
</reference>